<sequence>MNWYIEVLKKYVVFKGRARRKEYWIFIVFNMFFSLVLSQADQMLGFYDAKMGIGTLGMVYAAAVFLPTLAVTVRRLHDTDRSGWWALLGIVPFGVIALLILQAFEGTKGGNRFGPDPKGNDSANGNSNGSPKDGTFVG</sequence>
<evidence type="ECO:0000256" key="1">
    <source>
        <dbReference type="SAM" id="MobiDB-lite"/>
    </source>
</evidence>
<proteinExistence type="predicted"/>
<feature type="transmembrane region" description="Helical" evidence="2">
    <location>
        <begin position="84"/>
        <end position="104"/>
    </location>
</feature>
<dbReference type="PANTHER" id="PTHR34980">
    <property type="entry name" value="INNER MEMBRANE PROTEIN-RELATED-RELATED"/>
    <property type="match status" value="1"/>
</dbReference>
<keyword evidence="2" id="KW-1133">Transmembrane helix</keyword>
<dbReference type="EMBL" id="JBGONM010000041">
    <property type="protein sequence ID" value="MEZ8082688.1"/>
    <property type="molecule type" value="Genomic_DNA"/>
</dbReference>
<comment type="caution">
    <text evidence="3">The sequence shown here is derived from an EMBL/GenBank/DDBJ whole genome shotgun (WGS) entry which is preliminary data.</text>
</comment>
<evidence type="ECO:0000256" key="2">
    <source>
        <dbReference type="SAM" id="Phobius"/>
    </source>
</evidence>
<feature type="transmembrane region" description="Helical" evidence="2">
    <location>
        <begin position="52"/>
        <end position="72"/>
    </location>
</feature>
<protein>
    <submittedName>
        <fullName evidence="3">DUF805 domain-containing protein</fullName>
    </submittedName>
</protein>
<dbReference type="PANTHER" id="PTHR34980:SF2">
    <property type="entry name" value="INNER MEMBRANE PROTEIN YHAH-RELATED"/>
    <property type="match status" value="1"/>
</dbReference>
<dbReference type="InterPro" id="IPR008523">
    <property type="entry name" value="DUF805"/>
</dbReference>
<feature type="transmembrane region" description="Helical" evidence="2">
    <location>
        <begin position="23"/>
        <end position="40"/>
    </location>
</feature>
<dbReference type="RefSeq" id="WP_017014888.1">
    <property type="nucleotide sequence ID" value="NZ_AJYG02000063.1"/>
</dbReference>
<dbReference type="Proteomes" id="UP001569154">
    <property type="component" value="Unassembled WGS sequence"/>
</dbReference>
<name>A0ABV4L4S5_9GAMM</name>
<keyword evidence="2" id="KW-0812">Transmembrane</keyword>
<feature type="compositionally biased region" description="Low complexity" evidence="1">
    <location>
        <begin position="120"/>
        <end position="130"/>
    </location>
</feature>
<evidence type="ECO:0000313" key="4">
    <source>
        <dbReference type="Proteomes" id="UP001569154"/>
    </source>
</evidence>
<keyword evidence="2" id="KW-0472">Membrane</keyword>
<evidence type="ECO:0000313" key="3">
    <source>
        <dbReference type="EMBL" id="MEZ8082688.1"/>
    </source>
</evidence>
<reference evidence="3 4" key="1">
    <citation type="submission" date="2024-06" db="EMBL/GenBank/DDBJ databases">
        <authorList>
            <person name="Steensen K."/>
            <person name="Seneca J."/>
            <person name="Bartlau N."/>
            <person name="Yu A.X."/>
            <person name="Polz M.F."/>
        </authorList>
    </citation>
    <scope>NUCLEOTIDE SEQUENCE [LARGE SCALE GENOMIC DNA]</scope>
    <source>
        <strain evidence="3 4">1F260</strain>
    </source>
</reference>
<feature type="region of interest" description="Disordered" evidence="1">
    <location>
        <begin position="112"/>
        <end position="138"/>
    </location>
</feature>
<dbReference type="Pfam" id="PF05656">
    <property type="entry name" value="DUF805"/>
    <property type="match status" value="1"/>
</dbReference>
<gene>
    <name evidence="3" type="ORF">ACED35_16330</name>
</gene>
<keyword evidence="4" id="KW-1185">Reference proteome</keyword>
<accession>A0ABV4L4S5</accession>
<organism evidence="3 4">
    <name type="scientific">Enterovibrio norvegicus</name>
    <dbReference type="NCBI Taxonomy" id="188144"/>
    <lineage>
        <taxon>Bacteria</taxon>
        <taxon>Pseudomonadati</taxon>
        <taxon>Pseudomonadota</taxon>
        <taxon>Gammaproteobacteria</taxon>
        <taxon>Vibrionales</taxon>
        <taxon>Vibrionaceae</taxon>
        <taxon>Enterovibrio</taxon>
    </lineage>
</organism>